<evidence type="ECO:0000259" key="2">
    <source>
        <dbReference type="PROSITE" id="PS50222"/>
    </source>
</evidence>
<keyword evidence="1" id="KW-0106">Calcium</keyword>
<dbReference type="Pfam" id="PF24674">
    <property type="entry name" value="MACPF_SNTX"/>
    <property type="match status" value="1"/>
</dbReference>
<dbReference type="Gene3D" id="1.10.238.10">
    <property type="entry name" value="EF-hand"/>
    <property type="match status" value="1"/>
</dbReference>
<protein>
    <recommendedName>
        <fullName evidence="2">EF-hand domain-containing protein</fullName>
    </recommendedName>
</protein>
<dbReference type="PROSITE" id="PS50222">
    <property type="entry name" value="EF_HAND_2"/>
    <property type="match status" value="2"/>
</dbReference>
<dbReference type="InterPro" id="IPR011992">
    <property type="entry name" value="EF-hand-dom_pair"/>
</dbReference>
<evidence type="ECO:0000313" key="4">
    <source>
        <dbReference type="Proteomes" id="UP000663881"/>
    </source>
</evidence>
<feature type="domain" description="EF-hand" evidence="2">
    <location>
        <begin position="375"/>
        <end position="410"/>
    </location>
</feature>
<feature type="domain" description="EF-hand" evidence="2">
    <location>
        <begin position="411"/>
        <end position="446"/>
    </location>
</feature>
<gene>
    <name evidence="3" type="ORF">OKA104_LOCUS17152</name>
</gene>
<dbReference type="EMBL" id="CAJOAY010001010">
    <property type="protein sequence ID" value="CAF3776943.1"/>
    <property type="molecule type" value="Genomic_DNA"/>
</dbReference>
<dbReference type="InterPro" id="IPR056072">
    <property type="entry name" value="SNTX_MACPF/CDC-like_dom"/>
</dbReference>
<dbReference type="InterPro" id="IPR002048">
    <property type="entry name" value="EF_hand_dom"/>
</dbReference>
<dbReference type="PANTHER" id="PTHR31594:SF14">
    <property type="entry name" value="FIBRONECTIN TYPE-III DOMAIN-CONTAINING PROTEIN"/>
    <property type="match status" value="1"/>
</dbReference>
<evidence type="ECO:0000313" key="3">
    <source>
        <dbReference type="EMBL" id="CAF3776943.1"/>
    </source>
</evidence>
<dbReference type="SUPFAM" id="SSF47473">
    <property type="entry name" value="EF-hand"/>
    <property type="match status" value="1"/>
</dbReference>
<accession>A0A819A1F7</accession>
<reference evidence="3" key="1">
    <citation type="submission" date="2021-02" db="EMBL/GenBank/DDBJ databases">
        <authorList>
            <person name="Nowell W R."/>
        </authorList>
    </citation>
    <scope>NUCLEOTIDE SEQUENCE</scope>
</reference>
<dbReference type="PANTHER" id="PTHR31594">
    <property type="entry name" value="AIG1-TYPE G DOMAIN-CONTAINING PROTEIN"/>
    <property type="match status" value="1"/>
</dbReference>
<dbReference type="PROSITE" id="PS00018">
    <property type="entry name" value="EF_HAND_1"/>
    <property type="match status" value="2"/>
</dbReference>
<comment type="caution">
    <text evidence="3">The sequence shown here is derived from an EMBL/GenBank/DDBJ whole genome shotgun (WGS) entry which is preliminary data.</text>
</comment>
<proteinExistence type="predicted"/>
<dbReference type="InterPro" id="IPR018247">
    <property type="entry name" value="EF_Hand_1_Ca_BS"/>
</dbReference>
<dbReference type="GO" id="GO:0005509">
    <property type="term" value="F:calcium ion binding"/>
    <property type="evidence" value="ECO:0007669"/>
    <property type="project" value="InterPro"/>
</dbReference>
<dbReference type="InterPro" id="IPR052090">
    <property type="entry name" value="Cytolytic_pore-forming_toxin"/>
</dbReference>
<dbReference type="AlphaFoldDB" id="A0A819A1F7"/>
<dbReference type="SMART" id="SM00054">
    <property type="entry name" value="EFh"/>
    <property type="match status" value="3"/>
</dbReference>
<dbReference type="PRINTS" id="PR00450">
    <property type="entry name" value="RECOVERIN"/>
</dbReference>
<dbReference type="Proteomes" id="UP000663881">
    <property type="component" value="Unassembled WGS sequence"/>
</dbReference>
<sequence>MAESATIERQAIGRHGIIGSLYDIRNDRLEGGNLFNKELPSSFIKTIDSANVSYRLDCHQSQKETLNNLNIEPSLKLSLMGGLINVDGSAKYLEQTKTDSSTVRVTFIYMVKTKQEHLQISTTGLDEYISSDAWGANVAATFERTVDNRDAVEKIEGSLSATFKKPTISMTGQVTVDYDAQQKENLQSLKISFSGDVMIEHCPQTIEGVLEAYRNVPSLIKPLNDGKGKQLTFILYPLQRIAEMFNFELKMKRNIKEVSEHIIARIENIFEQINAGKRQFNDFLDDIKPWEQFISRDWLCLIKEKKLELDGDALKTQREMSNLLVEIRSGSAEESKMKELLDNFDSQNPCSLIPDGEVSKVDFISEMGKLFPKGNPADYCDYAFSTIDADKSGTINFSEFMTAVAPTQPGDIEMRLSVIFFVCDFDHSGTISDSEIVKFIEAIEELRGGEAAVNTTRAKSIAAEIMNSSGKSKDGEVTKEEFIKCSKDNTKISVVLLSDITDSTPSTTSTTVNDEKSNWYRMDTSFGSVCMDDGWARPTPSSGQPTLFRDVLHQGNTYIDIMTGDYKGYYLGGHSQKGVGAWSWGGCDYMEWNNDKLKSKSGGTKGHDMAYGANDRFYFSAEKPGYQDVCVTKVYPYKSQ</sequence>
<organism evidence="3 4">
    <name type="scientific">Adineta steineri</name>
    <dbReference type="NCBI Taxonomy" id="433720"/>
    <lineage>
        <taxon>Eukaryota</taxon>
        <taxon>Metazoa</taxon>
        <taxon>Spiralia</taxon>
        <taxon>Gnathifera</taxon>
        <taxon>Rotifera</taxon>
        <taxon>Eurotatoria</taxon>
        <taxon>Bdelloidea</taxon>
        <taxon>Adinetida</taxon>
        <taxon>Adinetidae</taxon>
        <taxon>Adineta</taxon>
    </lineage>
</organism>
<name>A0A819A1F7_9BILA</name>
<dbReference type="CDD" id="cd00051">
    <property type="entry name" value="EFh"/>
    <property type="match status" value="1"/>
</dbReference>
<dbReference type="Pfam" id="PF13202">
    <property type="entry name" value="EF-hand_5"/>
    <property type="match status" value="1"/>
</dbReference>
<evidence type="ECO:0000256" key="1">
    <source>
        <dbReference type="ARBA" id="ARBA00022837"/>
    </source>
</evidence>